<dbReference type="EMBL" id="JANBVO010000011">
    <property type="protein sequence ID" value="KAJ9148853.1"/>
    <property type="molecule type" value="Genomic_DNA"/>
</dbReference>
<evidence type="ECO:0000256" key="9">
    <source>
        <dbReference type="ARBA" id="ARBA00023277"/>
    </source>
</evidence>
<reference evidence="17" key="1">
    <citation type="submission" date="2022-07" db="EMBL/GenBank/DDBJ databases">
        <title>Fungi with potential for degradation of polypropylene.</title>
        <authorList>
            <person name="Gostincar C."/>
        </authorList>
    </citation>
    <scope>NUCLEOTIDE SEQUENCE</scope>
    <source>
        <strain evidence="17">EXF-13308</strain>
    </source>
</reference>
<dbReference type="InterPro" id="IPR001579">
    <property type="entry name" value="Glyco_hydro_18_chit_AS"/>
</dbReference>
<evidence type="ECO:0000313" key="17">
    <source>
        <dbReference type="EMBL" id="KAJ9148853.1"/>
    </source>
</evidence>
<dbReference type="Pfam" id="PF00734">
    <property type="entry name" value="CBM_1"/>
    <property type="match status" value="1"/>
</dbReference>
<evidence type="ECO:0000313" key="18">
    <source>
        <dbReference type="Proteomes" id="UP001174694"/>
    </source>
</evidence>
<dbReference type="InterPro" id="IPR000254">
    <property type="entry name" value="CBD"/>
</dbReference>
<dbReference type="SUPFAM" id="SSF51445">
    <property type="entry name" value="(Trans)glycosidases"/>
    <property type="match status" value="1"/>
</dbReference>
<keyword evidence="7 13" id="KW-0378">Hydrolase</keyword>
<evidence type="ECO:0000256" key="1">
    <source>
        <dbReference type="ARBA" id="ARBA00000822"/>
    </source>
</evidence>
<keyword evidence="8" id="KW-0146">Chitin degradation</keyword>
<evidence type="ECO:0000256" key="12">
    <source>
        <dbReference type="ARBA" id="ARBA00025727"/>
    </source>
</evidence>
<dbReference type="GO" id="GO:0008843">
    <property type="term" value="F:endochitinase activity"/>
    <property type="evidence" value="ECO:0007669"/>
    <property type="project" value="UniProtKB-EC"/>
</dbReference>
<keyword evidence="4" id="KW-0964">Secreted</keyword>
<gene>
    <name evidence="17" type="ORF">NKR23_g4749</name>
</gene>
<comment type="caution">
    <text evidence="17">The sequence shown here is derived from an EMBL/GenBank/DDBJ whole genome shotgun (WGS) entry which is preliminary data.</text>
</comment>
<keyword evidence="18" id="KW-1185">Reference proteome</keyword>
<keyword evidence="9" id="KW-0119">Carbohydrate metabolism</keyword>
<dbReference type="SMART" id="SM00236">
    <property type="entry name" value="fCBD"/>
    <property type="match status" value="1"/>
</dbReference>
<dbReference type="SUPFAM" id="SSF57180">
    <property type="entry name" value="Cellulose-binding domain"/>
    <property type="match status" value="1"/>
</dbReference>
<evidence type="ECO:0000259" key="16">
    <source>
        <dbReference type="PROSITE" id="PS51910"/>
    </source>
</evidence>
<comment type="subcellular location">
    <subcellularLocation>
        <location evidence="2">Secreted</location>
    </subcellularLocation>
</comment>
<name>A0AA38RUS2_9PEZI</name>
<evidence type="ECO:0000256" key="4">
    <source>
        <dbReference type="ARBA" id="ARBA00022525"/>
    </source>
</evidence>
<dbReference type="InterPro" id="IPR001223">
    <property type="entry name" value="Glyco_hydro18_cat"/>
</dbReference>
<protein>
    <recommendedName>
        <fullName evidence="3">chitinase</fullName>
        <ecNumber evidence="3">3.2.1.14</ecNumber>
    </recommendedName>
</protein>
<keyword evidence="10 13" id="KW-0326">Glycosidase</keyword>
<dbReference type="PROSITE" id="PS01095">
    <property type="entry name" value="GH18_1"/>
    <property type="match status" value="1"/>
</dbReference>
<evidence type="ECO:0000256" key="11">
    <source>
        <dbReference type="ARBA" id="ARBA00023326"/>
    </source>
</evidence>
<dbReference type="PANTHER" id="PTHR45708">
    <property type="entry name" value="ENDOCHITINASE"/>
    <property type="match status" value="1"/>
</dbReference>
<comment type="similarity">
    <text evidence="12">Belongs to the glycosyl hydrolase 18 family. Chitinase class III subfamily.</text>
</comment>
<dbReference type="PANTHER" id="PTHR45708:SF49">
    <property type="entry name" value="ENDOCHITINASE"/>
    <property type="match status" value="1"/>
</dbReference>
<feature type="signal peptide" evidence="14">
    <location>
        <begin position="1"/>
        <end position="23"/>
    </location>
</feature>
<organism evidence="17 18">
    <name type="scientific">Pleurostoma richardsiae</name>
    <dbReference type="NCBI Taxonomy" id="41990"/>
    <lineage>
        <taxon>Eukaryota</taxon>
        <taxon>Fungi</taxon>
        <taxon>Dikarya</taxon>
        <taxon>Ascomycota</taxon>
        <taxon>Pezizomycotina</taxon>
        <taxon>Sordariomycetes</taxon>
        <taxon>Sordariomycetidae</taxon>
        <taxon>Calosphaeriales</taxon>
        <taxon>Pleurostomataceae</taxon>
        <taxon>Pleurostoma</taxon>
    </lineage>
</organism>
<evidence type="ECO:0000256" key="8">
    <source>
        <dbReference type="ARBA" id="ARBA00023024"/>
    </source>
</evidence>
<evidence type="ECO:0000256" key="13">
    <source>
        <dbReference type="RuleBase" id="RU000489"/>
    </source>
</evidence>
<sequence length="406" mass="42652">MHSFLQNTLLLAAPVALLPMVNAGFSSSAADNLAVYWGQNSYGQQSSQSRLSTYCANSPIDIIPVAFVTSLNSISVNFANAGDNCTTFSGTTLLSCSQIEEDIKTCQSTYGKTILISIGGATYTEGGFSSSSAAVTAANTLWATFGPVQSGSTVNRPFGTAVVDGFDFDFESTTSNMAPFAQQLRSLMDADTSKSFYLSAAPQCPYPDAADNDMLAGAVSFDFIMIQFYNNYCGVQSYVAGSSTQNNFNFETWDNWAKTVSKNPSVKVLMGIPGGSTGGSGYQSASTIATIISYVKQFSSFGGVMIWDMSQLVENPGFLDTVASALGSSSTTPITTTAKTTTTAVPTTLSTLTTKAPTTTTTTSTAPGTTLVPQWGQCGGNGYTGSTTCQSPYTCVALSEWWSQCE</sequence>
<dbReference type="InterPro" id="IPR017853">
    <property type="entry name" value="GH"/>
</dbReference>
<feature type="chain" id="PRO_5041446859" description="chitinase" evidence="14">
    <location>
        <begin position="24"/>
        <end position="406"/>
    </location>
</feature>
<dbReference type="PROSITE" id="PS51164">
    <property type="entry name" value="CBM1_2"/>
    <property type="match status" value="1"/>
</dbReference>
<evidence type="ECO:0000256" key="14">
    <source>
        <dbReference type="SAM" id="SignalP"/>
    </source>
</evidence>
<keyword evidence="5" id="KW-0147">Chitin-binding</keyword>
<dbReference type="InterPro" id="IPR050542">
    <property type="entry name" value="Glycosyl_Hydrlase18_Chitinase"/>
</dbReference>
<dbReference type="PROSITE" id="PS00562">
    <property type="entry name" value="CBM1_1"/>
    <property type="match status" value="1"/>
</dbReference>
<dbReference type="PROSITE" id="PS51910">
    <property type="entry name" value="GH18_2"/>
    <property type="match status" value="1"/>
</dbReference>
<evidence type="ECO:0000256" key="2">
    <source>
        <dbReference type="ARBA" id="ARBA00004613"/>
    </source>
</evidence>
<dbReference type="GO" id="GO:0005576">
    <property type="term" value="C:extracellular region"/>
    <property type="evidence" value="ECO:0007669"/>
    <property type="project" value="UniProtKB-SubCell"/>
</dbReference>
<keyword evidence="11" id="KW-0624">Polysaccharide degradation</keyword>
<feature type="domain" description="CBM1" evidence="15">
    <location>
        <begin position="370"/>
        <end position="406"/>
    </location>
</feature>
<dbReference type="Pfam" id="PF00704">
    <property type="entry name" value="Glyco_hydro_18"/>
    <property type="match status" value="1"/>
</dbReference>
<accession>A0AA38RUS2</accession>
<keyword evidence="6 14" id="KW-0732">Signal</keyword>
<dbReference type="GO" id="GO:0008061">
    <property type="term" value="F:chitin binding"/>
    <property type="evidence" value="ECO:0007669"/>
    <property type="project" value="UniProtKB-KW"/>
</dbReference>
<evidence type="ECO:0000256" key="3">
    <source>
        <dbReference type="ARBA" id="ARBA00012729"/>
    </source>
</evidence>
<dbReference type="AlphaFoldDB" id="A0AA38RUS2"/>
<dbReference type="EC" id="3.2.1.14" evidence="3"/>
<evidence type="ECO:0000256" key="7">
    <source>
        <dbReference type="ARBA" id="ARBA00022801"/>
    </source>
</evidence>
<evidence type="ECO:0000256" key="10">
    <source>
        <dbReference type="ARBA" id="ARBA00023295"/>
    </source>
</evidence>
<feature type="domain" description="GH18" evidence="16">
    <location>
        <begin position="31"/>
        <end position="329"/>
    </location>
</feature>
<dbReference type="InterPro" id="IPR035971">
    <property type="entry name" value="CBD_sf"/>
</dbReference>
<evidence type="ECO:0000256" key="6">
    <source>
        <dbReference type="ARBA" id="ARBA00022729"/>
    </source>
</evidence>
<dbReference type="GO" id="GO:0000272">
    <property type="term" value="P:polysaccharide catabolic process"/>
    <property type="evidence" value="ECO:0007669"/>
    <property type="project" value="UniProtKB-KW"/>
</dbReference>
<proteinExistence type="inferred from homology"/>
<dbReference type="Proteomes" id="UP001174694">
    <property type="component" value="Unassembled WGS sequence"/>
</dbReference>
<dbReference type="GO" id="GO:0030248">
    <property type="term" value="F:cellulose binding"/>
    <property type="evidence" value="ECO:0007669"/>
    <property type="project" value="InterPro"/>
</dbReference>
<dbReference type="GO" id="GO:0006032">
    <property type="term" value="P:chitin catabolic process"/>
    <property type="evidence" value="ECO:0007669"/>
    <property type="project" value="UniProtKB-KW"/>
</dbReference>
<dbReference type="FunFam" id="3.20.20.80:FF:000145">
    <property type="entry name" value="Class III chitinase, putative"/>
    <property type="match status" value="1"/>
</dbReference>
<dbReference type="InterPro" id="IPR045321">
    <property type="entry name" value="Cts1-like"/>
</dbReference>
<comment type="catalytic activity">
    <reaction evidence="1">
        <text>Random endo-hydrolysis of N-acetyl-beta-D-glucosaminide (1-&gt;4)-beta-linkages in chitin and chitodextrins.</text>
        <dbReference type="EC" id="3.2.1.14"/>
    </reaction>
</comment>
<dbReference type="Gene3D" id="3.20.20.80">
    <property type="entry name" value="Glycosidases"/>
    <property type="match status" value="1"/>
</dbReference>
<evidence type="ECO:0000259" key="15">
    <source>
        <dbReference type="PROSITE" id="PS51164"/>
    </source>
</evidence>
<evidence type="ECO:0000256" key="5">
    <source>
        <dbReference type="ARBA" id="ARBA00022669"/>
    </source>
</evidence>
<dbReference type="CDD" id="cd02877">
    <property type="entry name" value="GH18_hevamine_XipI_class_III"/>
    <property type="match status" value="1"/>
</dbReference>